<sequence length="1304" mass="144331">KGLAVIQEELHRMRMATKLRMTKRSDLLDDIARMPDFMVALRPHTVWEKTPVKLFCTVQGNPRPIVKWYKGGMPIDPPSTPGKYKIENKYGVHSLIISRYVAPSTPRDCSPTEFCFPFRSSVPHLTDIHPSKLEVSFLDRFPVSFGVEGSSVSLVCTMVVVPDLPNLPPHAQWYRDDKLLKPGKLVEMAVGGSAASLTLPHLAKDDEGLYTVRIFTKDGTTEHSAYLFVSDAPPSAAGAPGAPMSVKAYDINSDYVLVAWKPPNTVNEAPIAGYFVDRCEAGSDTWVQCNDAPVKVCKYPVHGLSVGRSYHFRVRAVNSAGISRPSRKSDKVTAIDAAENERLQVIKIEGKYDIVIKDDDLEGHVTIPGEPTDVHASEIYKSFVVLSWKPPSPRGRAPLWYVIDKVSGTGAWQRINTAVKLHSPRYPVYDLQDGQKYQFRVYSVNMHGSSEASAPSEPIQKVDQDGVPSAPGQVVATRNTKTSVFVQWEAPKHLKHLMGYYIDGRVVGSKDWFACNHKPFKHTRFVVHGLIPGESYVFRVQAVNVFGLSEESQESTPISVEPALATPSSPFGITLLSCDGSSMTLAWKSPKHCGGSKVNAYYISKRDADTLVWNEVNLTGVKERICTVDNLTEGTFYEFRVQAANMAGVGPPSSPSAPMKCVAWTAEVPGPAYDLSFSEVRSHSLVILWKAPVYTGASAVTGYFVDMAKKDSSEFVTLNEEALKHRYLQVSGLEEGQFYVFRVRAVNAKGVGKASQLSEPVCARALPGTKEIVAGVDEETGDIYLSLEACEICETSKFEWSKNYKPIGDCPRLAVTTKGRTSRLIFTNPDKDDLGRYSVVVTDTDGVSSSHTLTEDALNTMLELSHAIRNPIIPLKHGLNYEVLEKGHVRFWAQAVKLSPAVSYRFIVNDKEVTSGEGHKFSHDVATGIVQMTVDQFTRANEGTYTVQIHDGKAKAQSSLVLVGDVFKAALKEAEFQRKEHIRKQGAHFSEYLYFTVTEDCTVLLTCKVANVKKETTLHWYKEDDEIVPETPPNVMSGACALPLPLFSRKDQGVFKAVLGDDRGKDTSTIDISGASASDLVLQCTPEGIRLQCYMSYYTEEMKTVWKHKESKIASSEKMRIGGTAEMAWMQICDPSDKEKGHYTMEIFDGVTTHTRTFDLSGQGGQQVSSGWPYSFSLINRGRVVGGLPDVVTIMEEKSLSLTCTVWGEPTPEVTWFKNEQEVTCNEHTKVTFDGGKFASLVINKVTPDDSGKYSINVRNKYGGEFVEITVSVYKHGEQIPEFLWTSADPDLVHLNQRGLSVRL</sequence>
<dbReference type="InterPro" id="IPR013098">
    <property type="entry name" value="Ig_I-set"/>
</dbReference>
<dbReference type="InterPro" id="IPR036116">
    <property type="entry name" value="FN3_sf"/>
</dbReference>
<keyword evidence="3" id="KW-0393">Immunoglobulin domain</keyword>
<dbReference type="SMART" id="SM00408">
    <property type="entry name" value="IGc2"/>
    <property type="match status" value="2"/>
</dbReference>
<reference evidence="7" key="2">
    <citation type="submission" date="2025-08" db="UniProtKB">
        <authorList>
            <consortium name="Ensembl"/>
        </authorList>
    </citation>
    <scope>IDENTIFICATION</scope>
</reference>
<keyword evidence="1" id="KW-0677">Repeat</keyword>
<evidence type="ECO:0000313" key="8">
    <source>
        <dbReference type="Proteomes" id="UP000472264"/>
    </source>
</evidence>
<dbReference type="FunFam" id="2.60.40.10:FF:000192">
    <property type="entry name" value="Myomesin 1"/>
    <property type="match status" value="1"/>
</dbReference>
<keyword evidence="2" id="KW-0514">Muscle protein</keyword>
<feature type="domain" description="Fibronectin type-III" evidence="6">
    <location>
        <begin position="370"/>
        <end position="465"/>
    </location>
</feature>
<feature type="domain" description="Ig-like" evidence="5">
    <location>
        <begin position="1173"/>
        <end position="1272"/>
    </location>
</feature>
<dbReference type="FunFam" id="2.60.40.10:FF:000029">
    <property type="entry name" value="Myomesin 1"/>
    <property type="match status" value="3"/>
</dbReference>
<dbReference type="FunFam" id="2.60.40.10:FF:000134">
    <property type="entry name" value="Myomesin 1"/>
    <property type="match status" value="1"/>
</dbReference>
<dbReference type="InterPro" id="IPR050964">
    <property type="entry name" value="Striated_Muscle_Regulatory"/>
</dbReference>
<dbReference type="FunFam" id="2.60.40.10:FF:000069">
    <property type="entry name" value="Alpha-protein kinase 3"/>
    <property type="match status" value="1"/>
</dbReference>
<dbReference type="InterPro" id="IPR003598">
    <property type="entry name" value="Ig_sub2"/>
</dbReference>
<dbReference type="PRINTS" id="PR00014">
    <property type="entry name" value="FNTYPEIII"/>
</dbReference>
<dbReference type="Gene3D" id="2.60.40.10">
    <property type="entry name" value="Immunoglobulins"/>
    <property type="match status" value="12"/>
</dbReference>
<proteinExistence type="predicted"/>
<dbReference type="SMART" id="SM00060">
    <property type="entry name" value="FN3"/>
    <property type="match status" value="5"/>
</dbReference>
<feature type="region of interest" description="Disordered" evidence="4">
    <location>
        <begin position="450"/>
        <end position="473"/>
    </location>
</feature>
<dbReference type="InterPro" id="IPR003961">
    <property type="entry name" value="FN3_dom"/>
</dbReference>
<dbReference type="CDD" id="cd00096">
    <property type="entry name" value="Ig"/>
    <property type="match status" value="2"/>
</dbReference>
<dbReference type="SUPFAM" id="SSF48726">
    <property type="entry name" value="Immunoglobulin"/>
    <property type="match status" value="6"/>
</dbReference>
<evidence type="ECO:0000259" key="5">
    <source>
        <dbReference type="PROSITE" id="PS50835"/>
    </source>
</evidence>
<feature type="domain" description="Fibronectin type-III" evidence="6">
    <location>
        <begin position="242"/>
        <end position="337"/>
    </location>
</feature>
<accession>A0A665VT20</accession>
<dbReference type="Pfam" id="PF00041">
    <property type="entry name" value="fn3"/>
    <property type="match status" value="5"/>
</dbReference>
<evidence type="ECO:0000256" key="1">
    <source>
        <dbReference type="ARBA" id="ARBA00022737"/>
    </source>
</evidence>
<dbReference type="FunFam" id="2.60.40.10:FF:000222">
    <property type="entry name" value="Myomesin 1"/>
    <property type="match status" value="1"/>
</dbReference>
<dbReference type="FunFam" id="2.60.40.10:FF:000670">
    <property type="entry name" value="Myomesin 2"/>
    <property type="match status" value="1"/>
</dbReference>
<feature type="domain" description="Fibronectin type-III" evidence="6">
    <location>
        <begin position="671"/>
        <end position="768"/>
    </location>
</feature>
<feature type="domain" description="Ig-like" evidence="5">
    <location>
        <begin position="35"/>
        <end position="115"/>
    </location>
</feature>
<dbReference type="SUPFAM" id="SSF49265">
    <property type="entry name" value="Fibronectin type III"/>
    <property type="match status" value="3"/>
</dbReference>
<dbReference type="InterPro" id="IPR003599">
    <property type="entry name" value="Ig_sub"/>
</dbReference>
<dbReference type="CDD" id="cd00063">
    <property type="entry name" value="FN3"/>
    <property type="match status" value="5"/>
</dbReference>
<dbReference type="FunFam" id="2.60.40.10:FF:000124">
    <property type="entry name" value="Myomesin 1"/>
    <property type="match status" value="1"/>
</dbReference>
<feature type="domain" description="Fibronectin type-III" evidence="6">
    <location>
        <begin position="470"/>
        <end position="563"/>
    </location>
</feature>
<dbReference type="PROSITE" id="PS50835">
    <property type="entry name" value="IG_LIKE"/>
    <property type="match status" value="4"/>
</dbReference>
<gene>
    <name evidence="7" type="primary">myom2a</name>
</gene>
<evidence type="ECO:0000259" key="6">
    <source>
        <dbReference type="PROSITE" id="PS50853"/>
    </source>
</evidence>
<name>A0A665VT20_ECHNA</name>
<feature type="domain" description="Fibronectin type-III" evidence="6">
    <location>
        <begin position="566"/>
        <end position="668"/>
    </location>
</feature>
<dbReference type="Proteomes" id="UP000472264">
    <property type="component" value="Chromosome 1"/>
</dbReference>
<dbReference type="PROSITE" id="PS50853">
    <property type="entry name" value="FN3"/>
    <property type="match status" value="5"/>
</dbReference>
<dbReference type="Pfam" id="PF07679">
    <property type="entry name" value="I-set"/>
    <property type="match status" value="3"/>
</dbReference>
<organism evidence="7 8">
    <name type="scientific">Echeneis naucrates</name>
    <name type="common">Live sharksucker</name>
    <dbReference type="NCBI Taxonomy" id="173247"/>
    <lineage>
        <taxon>Eukaryota</taxon>
        <taxon>Metazoa</taxon>
        <taxon>Chordata</taxon>
        <taxon>Craniata</taxon>
        <taxon>Vertebrata</taxon>
        <taxon>Euteleostomi</taxon>
        <taxon>Actinopterygii</taxon>
        <taxon>Neopterygii</taxon>
        <taxon>Teleostei</taxon>
        <taxon>Neoteleostei</taxon>
        <taxon>Acanthomorphata</taxon>
        <taxon>Carangaria</taxon>
        <taxon>Carangiformes</taxon>
        <taxon>Echeneidae</taxon>
        <taxon>Echeneis</taxon>
    </lineage>
</organism>
<evidence type="ECO:0000256" key="2">
    <source>
        <dbReference type="ARBA" id="ARBA00023179"/>
    </source>
</evidence>
<protein>
    <submittedName>
        <fullName evidence="7">Myomesin 2a</fullName>
    </submittedName>
</protein>
<dbReference type="PANTHER" id="PTHR13817">
    <property type="entry name" value="TITIN"/>
    <property type="match status" value="1"/>
</dbReference>
<evidence type="ECO:0000256" key="3">
    <source>
        <dbReference type="ARBA" id="ARBA00023319"/>
    </source>
</evidence>
<feature type="domain" description="Ig-like" evidence="5">
    <location>
        <begin position="130"/>
        <end position="228"/>
    </location>
</feature>
<dbReference type="GO" id="GO:0005198">
    <property type="term" value="F:structural molecule activity"/>
    <property type="evidence" value="ECO:0007669"/>
    <property type="project" value="UniProtKB-ARBA"/>
</dbReference>
<reference evidence="7" key="1">
    <citation type="submission" date="2021-04" db="EMBL/GenBank/DDBJ databases">
        <authorList>
            <consortium name="Wellcome Sanger Institute Data Sharing"/>
        </authorList>
    </citation>
    <scope>NUCLEOTIDE SEQUENCE [LARGE SCALE GENOMIC DNA]</scope>
</reference>
<dbReference type="Ensembl" id="ENSENLT00000035431.1">
    <property type="protein sequence ID" value="ENSENLP00000034487.1"/>
    <property type="gene ID" value="ENSENLG00000013725.1"/>
</dbReference>
<dbReference type="InterPro" id="IPR013783">
    <property type="entry name" value="Ig-like_fold"/>
</dbReference>
<dbReference type="InterPro" id="IPR036179">
    <property type="entry name" value="Ig-like_dom_sf"/>
</dbReference>
<dbReference type="FunFam" id="2.60.40.10:FF:000179">
    <property type="entry name" value="Myomesin 2"/>
    <property type="match status" value="2"/>
</dbReference>
<dbReference type="PANTHER" id="PTHR13817:SF22">
    <property type="entry name" value="MYOMESIN-2"/>
    <property type="match status" value="1"/>
</dbReference>
<keyword evidence="8" id="KW-1185">Reference proteome</keyword>
<feature type="domain" description="Ig-like" evidence="5">
    <location>
        <begin position="1002"/>
        <end position="1073"/>
    </location>
</feature>
<reference evidence="7" key="3">
    <citation type="submission" date="2025-09" db="UniProtKB">
        <authorList>
            <consortium name="Ensembl"/>
        </authorList>
    </citation>
    <scope>IDENTIFICATION</scope>
</reference>
<dbReference type="InterPro" id="IPR007110">
    <property type="entry name" value="Ig-like_dom"/>
</dbReference>
<dbReference type="SMART" id="SM00409">
    <property type="entry name" value="IG"/>
    <property type="match status" value="4"/>
</dbReference>
<evidence type="ECO:0000313" key="7">
    <source>
        <dbReference type="Ensembl" id="ENSENLP00000034487.1"/>
    </source>
</evidence>
<evidence type="ECO:0000256" key="4">
    <source>
        <dbReference type="SAM" id="MobiDB-lite"/>
    </source>
</evidence>
<dbReference type="FunFam" id="2.60.40.10:FF:000197">
    <property type="entry name" value="Myomesin 1"/>
    <property type="match status" value="1"/>
</dbReference>